<dbReference type="Proteomes" id="UP001165960">
    <property type="component" value="Unassembled WGS sequence"/>
</dbReference>
<keyword evidence="1" id="KW-0813">Transport</keyword>
<keyword evidence="1" id="KW-0406">Ion transport</keyword>
<name>A0ACC2RSP5_9FUNG</name>
<sequence>MDIWCANGSSYYDGGEIAPKVVSGSSRLYLLLVSTTTFLGPLFSLASISSGWFMDKQVIPKTFNPYDLAAIAAIPSPEGPDKLPYGYNEVYLGPHFITLASDVYALVAIAYVLSLLANATFPMKMLGPWRIRTSCFPMFIYLFQGIFILTALVIFHMFKLPDIPSSRIVFSTSYYSAVISCTLSFVSALFLGIDFIVLSRLFQNRKGVGCSPTMMVLASCLVIPSLWCHFGAFVYHLIEKWPPILGFYFSLATITTIGFGDFRAESHQGRTFLFFHTLIGIILMVGLATSVKSAFKNVFRSGRAERIRRKSLSVQANHNIDQAKNGFGSRQFALDLGTLRTHFLIAGLNFLLLWAIGAAIFMYLERWSYFDALYFSFVTFSTIGYGDIVLKSYPGLLAFACYSVYGMVAMSYFISVVAEGWVQKFAFRSNKIDIKWWDKLNRTPPTWTGLGLSSATANLENGSEGQAGTKPSRYALFLKRKAQSRAEGSLERFEL</sequence>
<accession>A0ACC2RSP5</accession>
<reference evidence="1" key="1">
    <citation type="submission" date="2022-04" db="EMBL/GenBank/DDBJ databases">
        <title>Genome of the entomopathogenic fungus Entomophthora muscae.</title>
        <authorList>
            <person name="Elya C."/>
            <person name="Lovett B.R."/>
            <person name="Lee E."/>
            <person name="Macias A.M."/>
            <person name="Hajek A.E."/>
            <person name="De Bivort B.L."/>
            <person name="Kasson M.T."/>
            <person name="De Fine Licht H.H."/>
            <person name="Stajich J.E."/>
        </authorList>
    </citation>
    <scope>NUCLEOTIDE SEQUENCE</scope>
    <source>
        <strain evidence="1">Berkeley</strain>
    </source>
</reference>
<evidence type="ECO:0000313" key="2">
    <source>
        <dbReference type="Proteomes" id="UP001165960"/>
    </source>
</evidence>
<gene>
    <name evidence="1" type="primary">TOK1_4</name>
    <name evidence="1" type="ORF">DSO57_1027381</name>
</gene>
<protein>
    <submittedName>
        <fullName evidence="1">Potassium channel</fullName>
    </submittedName>
</protein>
<keyword evidence="2" id="KW-1185">Reference proteome</keyword>
<dbReference type="EMBL" id="QTSX02006556">
    <property type="protein sequence ID" value="KAJ9053122.1"/>
    <property type="molecule type" value="Genomic_DNA"/>
</dbReference>
<comment type="caution">
    <text evidence="1">The sequence shown here is derived from an EMBL/GenBank/DDBJ whole genome shotgun (WGS) entry which is preliminary data.</text>
</comment>
<evidence type="ECO:0000313" key="1">
    <source>
        <dbReference type="EMBL" id="KAJ9053122.1"/>
    </source>
</evidence>
<proteinExistence type="predicted"/>
<keyword evidence="1" id="KW-0407">Ion channel</keyword>
<organism evidence="1 2">
    <name type="scientific">Entomophthora muscae</name>
    <dbReference type="NCBI Taxonomy" id="34485"/>
    <lineage>
        <taxon>Eukaryota</taxon>
        <taxon>Fungi</taxon>
        <taxon>Fungi incertae sedis</taxon>
        <taxon>Zoopagomycota</taxon>
        <taxon>Entomophthoromycotina</taxon>
        <taxon>Entomophthoromycetes</taxon>
        <taxon>Entomophthorales</taxon>
        <taxon>Entomophthoraceae</taxon>
        <taxon>Entomophthora</taxon>
    </lineage>
</organism>